<dbReference type="Proteomes" id="UP000464657">
    <property type="component" value="Chromosome"/>
</dbReference>
<dbReference type="EMBL" id="CP019288">
    <property type="protein sequence ID" value="QHI37218.1"/>
    <property type="molecule type" value="Genomic_DNA"/>
</dbReference>
<keyword evidence="2" id="KW-1185">Reference proteome</keyword>
<dbReference type="RefSeq" id="WP_160129859.1">
    <property type="nucleotide sequence ID" value="NZ_CP019288.1"/>
</dbReference>
<evidence type="ECO:0000313" key="1">
    <source>
        <dbReference type="EMBL" id="QHI37218.1"/>
    </source>
</evidence>
<reference evidence="1 2" key="1">
    <citation type="journal article" date="2013" name="Int. J. Syst. Evol. Microbiol.">
        <title>Kordia antarctica sp. nov., isolated from Antarctic seawater.</title>
        <authorList>
            <person name="Baek K."/>
            <person name="Choi A."/>
            <person name="Kang I."/>
            <person name="Lee K."/>
            <person name="Cho J.C."/>
        </authorList>
    </citation>
    <scope>NUCLEOTIDE SEQUENCE [LARGE SCALE GENOMIC DNA]</scope>
    <source>
        <strain evidence="1 2">IMCC3317</strain>
    </source>
</reference>
<accession>A0A7L4ZKI2</accession>
<proteinExistence type="predicted"/>
<dbReference type="AlphaFoldDB" id="A0A7L4ZKI2"/>
<protein>
    <submittedName>
        <fullName evidence="1">Uncharacterized protein</fullName>
    </submittedName>
</protein>
<organism evidence="1 2">
    <name type="scientific">Kordia antarctica</name>
    <dbReference type="NCBI Taxonomy" id="1218801"/>
    <lineage>
        <taxon>Bacteria</taxon>
        <taxon>Pseudomonadati</taxon>
        <taxon>Bacteroidota</taxon>
        <taxon>Flavobacteriia</taxon>
        <taxon>Flavobacteriales</taxon>
        <taxon>Flavobacteriaceae</taxon>
        <taxon>Kordia</taxon>
    </lineage>
</organism>
<name>A0A7L4ZKI2_9FLAO</name>
<evidence type="ECO:0000313" key="2">
    <source>
        <dbReference type="Proteomes" id="UP000464657"/>
    </source>
</evidence>
<gene>
    <name evidence="1" type="ORF">IMCC3317_25960</name>
</gene>
<sequence length="271" mass="30576">MTTSYTSLFRVTVAHSYYASGNCECLHYKASSETQLLIDKYGFIMKATATGFEMYATSNQSIENYVNYISQVSGNTAFAFAGITSDQNFYNFTDVPINELGVLSFASNNTENVVTNETIQLAETFSTDTTSQEAISITIQFEDIIRFRRMNSEVLFDIQLKARETQWKYYVINNSNQEYNQLNIQSENNIQFSAPTEVTLQNGQNAVLFSSETTKIPLKNVVVYNFNLTNTKSTIAGERTETIIKGLPIPNPQNLQVNNDHTIASLVYLYI</sequence>
<dbReference type="OrthoDB" id="1322060at2"/>
<dbReference type="KEGG" id="kan:IMCC3317_25960"/>